<dbReference type="Gene3D" id="3.30.160.380">
    <property type="entry name" value="Dicer dimerisation domain"/>
    <property type="match status" value="1"/>
</dbReference>
<accession>A0A9E7IGY0</accession>
<gene>
    <name evidence="25" type="ORF">MUK42_26222</name>
</gene>
<evidence type="ECO:0000256" key="15">
    <source>
        <dbReference type="ARBA" id="ARBA00023158"/>
    </source>
</evidence>
<dbReference type="InterPro" id="IPR036085">
    <property type="entry name" value="PAZ_dom_sf"/>
</dbReference>
<evidence type="ECO:0000256" key="14">
    <source>
        <dbReference type="ARBA" id="ARBA00022884"/>
    </source>
</evidence>
<evidence type="ECO:0000256" key="7">
    <source>
        <dbReference type="ARBA" id="ARBA00022737"/>
    </source>
</evidence>
<dbReference type="GO" id="GO:0046872">
    <property type="term" value="F:metal ion binding"/>
    <property type="evidence" value="ECO:0007669"/>
    <property type="project" value="UniProtKB-KW"/>
</dbReference>
<feature type="domain" description="RNase III" evidence="20">
    <location>
        <begin position="136"/>
        <end position="285"/>
    </location>
</feature>
<dbReference type="Pfam" id="PF00271">
    <property type="entry name" value="Helicase_C"/>
    <property type="match status" value="1"/>
</dbReference>
<dbReference type="GO" id="GO:0003723">
    <property type="term" value="F:RNA binding"/>
    <property type="evidence" value="ECO:0007669"/>
    <property type="project" value="UniProtKB-UniRule"/>
</dbReference>
<comment type="similarity">
    <text evidence="18 19">Belongs to the helicase family. Dicer subfamily.</text>
</comment>
<dbReference type="Gene3D" id="1.10.1520.10">
    <property type="entry name" value="Ribonuclease III domain"/>
    <property type="match status" value="3"/>
</dbReference>
<dbReference type="PROSITE" id="PS51327">
    <property type="entry name" value="DICER_DSRBF"/>
    <property type="match status" value="1"/>
</dbReference>
<keyword evidence="16" id="KW-0464">Manganese</keyword>
<dbReference type="PROSITE" id="PS51194">
    <property type="entry name" value="HELICASE_CTER"/>
    <property type="match status" value="1"/>
</dbReference>
<evidence type="ECO:0000259" key="24">
    <source>
        <dbReference type="PROSITE" id="PS51327"/>
    </source>
</evidence>
<evidence type="ECO:0000256" key="10">
    <source>
        <dbReference type="ARBA" id="ARBA00022801"/>
    </source>
</evidence>
<comment type="subunit">
    <text evidence="4">May interact with ARGONAUTE1 or PINHEAD through their common PAZ domains.</text>
</comment>
<evidence type="ECO:0000256" key="8">
    <source>
        <dbReference type="ARBA" id="ARBA00022741"/>
    </source>
</evidence>
<dbReference type="CDD" id="cd18802">
    <property type="entry name" value="SF2_C_dicer"/>
    <property type="match status" value="1"/>
</dbReference>
<comment type="subcellular location">
    <subcellularLocation>
        <location evidence="3">Nucleus</location>
    </subcellularLocation>
</comment>
<dbReference type="FunFam" id="3.40.50.300:FF:000420">
    <property type="entry name" value="Endoribonuclease dicer-like 1"/>
    <property type="match status" value="1"/>
</dbReference>
<comment type="cofactor">
    <cofactor evidence="1">
        <name>Mn(2+)</name>
        <dbReference type="ChEBI" id="CHEBI:29035"/>
    </cofactor>
</comment>
<dbReference type="PANTHER" id="PTHR14950:SF46">
    <property type="entry name" value="ENDORIBONUCLEASE DICER HOMOLOG 3"/>
    <property type="match status" value="1"/>
</dbReference>
<dbReference type="InterPro" id="IPR005034">
    <property type="entry name" value="Dicer_dimerisation"/>
</dbReference>
<feature type="domain" description="Helicase ATP-binding" evidence="22">
    <location>
        <begin position="435"/>
        <end position="610"/>
    </location>
</feature>
<dbReference type="PROSITE" id="PS50142">
    <property type="entry name" value="RNASE_3_2"/>
    <property type="match status" value="3"/>
</dbReference>
<keyword evidence="9" id="KW-0255">Endonuclease</keyword>
<reference evidence="25" key="1">
    <citation type="submission" date="2022-05" db="EMBL/GenBank/DDBJ databases">
        <title>The Musa troglodytarum L. genome provides insights into the mechanism of non-climacteric behaviour and enrichment of carotenoids.</title>
        <authorList>
            <person name="Wang J."/>
        </authorList>
    </citation>
    <scope>NUCLEOTIDE SEQUENCE</scope>
    <source>
        <tissue evidence="25">Leaf</tissue>
    </source>
</reference>
<dbReference type="GO" id="GO:0005737">
    <property type="term" value="C:cytoplasm"/>
    <property type="evidence" value="ECO:0007669"/>
    <property type="project" value="TreeGrafter"/>
</dbReference>
<dbReference type="SUPFAM" id="SSF69065">
    <property type="entry name" value="RNase III domain-like"/>
    <property type="match status" value="4"/>
</dbReference>
<evidence type="ECO:0000256" key="18">
    <source>
        <dbReference type="ARBA" id="ARBA00035116"/>
    </source>
</evidence>
<evidence type="ECO:0000256" key="19">
    <source>
        <dbReference type="PROSITE-ProRule" id="PRU00657"/>
    </source>
</evidence>
<dbReference type="Gene3D" id="2.170.260.10">
    <property type="entry name" value="paz domain"/>
    <property type="match status" value="1"/>
</dbReference>
<dbReference type="SMART" id="SM00487">
    <property type="entry name" value="DEXDc"/>
    <property type="match status" value="1"/>
</dbReference>
<feature type="domain" description="RNase III" evidence="20">
    <location>
        <begin position="1404"/>
        <end position="1575"/>
    </location>
</feature>
<evidence type="ECO:0000256" key="2">
    <source>
        <dbReference type="ARBA" id="ARBA00001946"/>
    </source>
</evidence>
<keyword evidence="10" id="KW-0378">Hydrolase</keyword>
<evidence type="ECO:0000313" key="26">
    <source>
        <dbReference type="Proteomes" id="UP001055439"/>
    </source>
</evidence>
<evidence type="ECO:0000313" key="25">
    <source>
        <dbReference type="EMBL" id="URE47592.1"/>
    </source>
</evidence>
<evidence type="ECO:0000256" key="1">
    <source>
        <dbReference type="ARBA" id="ARBA00001936"/>
    </source>
</evidence>
<dbReference type="PROSITE" id="PS51192">
    <property type="entry name" value="HELICASE_ATP_BIND_1"/>
    <property type="match status" value="1"/>
</dbReference>
<keyword evidence="6" id="KW-0479">Metal-binding</keyword>
<dbReference type="Gene3D" id="3.40.50.300">
    <property type="entry name" value="P-loop containing nucleotide triphosphate hydrolases"/>
    <property type="match status" value="2"/>
</dbReference>
<dbReference type="InterPro" id="IPR027417">
    <property type="entry name" value="P-loop_NTPase"/>
</dbReference>
<evidence type="ECO:0000259" key="21">
    <source>
        <dbReference type="PROSITE" id="PS50821"/>
    </source>
</evidence>
<dbReference type="OrthoDB" id="6513042at2759"/>
<dbReference type="Pfam" id="PF03368">
    <property type="entry name" value="Dicer_dimer"/>
    <property type="match status" value="1"/>
</dbReference>
<keyword evidence="8" id="KW-0547">Nucleotide-binding</keyword>
<evidence type="ECO:0000256" key="16">
    <source>
        <dbReference type="ARBA" id="ARBA00023211"/>
    </source>
</evidence>
<dbReference type="Proteomes" id="UP001055439">
    <property type="component" value="Chromosome 9"/>
</dbReference>
<dbReference type="SMART" id="SM00949">
    <property type="entry name" value="PAZ"/>
    <property type="match status" value="1"/>
</dbReference>
<comment type="cofactor">
    <cofactor evidence="2">
        <name>Mg(2+)</name>
        <dbReference type="ChEBI" id="CHEBI:18420"/>
    </cofactor>
</comment>
<keyword evidence="17" id="KW-0539">Nucleus</keyword>
<dbReference type="Pfam" id="PF00636">
    <property type="entry name" value="Ribonuclease_3"/>
    <property type="match status" value="3"/>
</dbReference>
<evidence type="ECO:0000256" key="11">
    <source>
        <dbReference type="ARBA" id="ARBA00022806"/>
    </source>
</evidence>
<dbReference type="SUPFAM" id="SSF54768">
    <property type="entry name" value="dsRNA-binding domain-like"/>
    <property type="match status" value="1"/>
</dbReference>
<dbReference type="GO" id="GO:0005524">
    <property type="term" value="F:ATP binding"/>
    <property type="evidence" value="ECO:0007669"/>
    <property type="project" value="UniProtKB-KW"/>
</dbReference>
<dbReference type="PROSITE" id="PS00517">
    <property type="entry name" value="RNASE_3_1"/>
    <property type="match status" value="2"/>
</dbReference>
<organism evidence="25 26">
    <name type="scientific">Musa troglodytarum</name>
    <name type="common">fe'i banana</name>
    <dbReference type="NCBI Taxonomy" id="320322"/>
    <lineage>
        <taxon>Eukaryota</taxon>
        <taxon>Viridiplantae</taxon>
        <taxon>Streptophyta</taxon>
        <taxon>Embryophyta</taxon>
        <taxon>Tracheophyta</taxon>
        <taxon>Spermatophyta</taxon>
        <taxon>Magnoliopsida</taxon>
        <taxon>Liliopsida</taxon>
        <taxon>Zingiberales</taxon>
        <taxon>Musaceae</taxon>
        <taxon>Musa</taxon>
    </lineage>
</organism>
<feature type="domain" description="PAZ" evidence="21">
    <location>
        <begin position="1254"/>
        <end position="1379"/>
    </location>
</feature>
<keyword evidence="7" id="KW-0677">Repeat</keyword>
<feature type="domain" description="Helicase C-terminal" evidence="23">
    <location>
        <begin position="766"/>
        <end position="921"/>
    </location>
</feature>
<evidence type="ECO:0000256" key="3">
    <source>
        <dbReference type="ARBA" id="ARBA00004123"/>
    </source>
</evidence>
<sequence>MPPELLVDIDVPYEVLKSSYLLPSLMYRVESLMLACQLRKEISFCSSNPIPSFLILEAITTLRCCEDFSMERWLCSKTISDCAKALLGAYYVGGGLPAALAFIKWLGIDTEFEPDVVEEAIRTASGWTYLPKIHEIETLESKIGYKFTVKGLLLESITHASQQELGVFFCYQRLEFLGDSVLDLLITWHLFQRYKDIDPGELTDLRSASVNNENLAHKVAVRHKLQQHLQHNSGLLLEKITEFVKRLEDSDENKYMLLSNGTSKVPKVLGDMVESIAGAVLIDTKLDLDKVWEIFEPLLSPIATPENLELPPLRELTELCSHHGYFLNTTCTNEGDMYEKGFLHSRYASKGMQAEEKIASHKEYVEKSCSLMLDIEIPMPAKHDEVVNSKNVSGVRVKVQKGGPRTTLHELCKRCQWPMPTFETVDWKPSHQLAVYEVALRTNTIAVLETGSGKTMISIMLVKHFGEELKKRGDQRLILFLAPTVHLVVQQYETIKVHTDLDVQYYCGAKAVDAWSIACWQKEVFTYQVMVMTPQILLDVLRKGFLNLDMVHLMVIDECHHAWGNHPYNRLMKEFYHKSVLKPHIFGMTASPILRKVADRSEINMFVPLAKEVNRYYDAKLFIHEEFKTKLRNINIMPYLFIQYDASLVQLGKSSLDNYNDSDDIIKASKKDLSNYYDKICHCMDELGLVCAIEATKICIDAVSSSNSADCHDFVMVIVAQCKSFLEEVLQKLAERLPEDFELLLKTENDCGEAVQKGYISSKLYELIQIIRSLGIPSQVVCLIFVERDITAKVMERFIKKVCFLSHFTVSYLAGGSSSVDALTPKMQKDILDSFRSGKVNLLFTTDVAEEGTDVPDCSCVIRFDLPKTVHSYIQSHGRARQAGSHYVIMLERGNLQQRDLLFDIIKSKHSTVDIALNRDQDSLVSRVSIDEDLGAYYVDSTGASVTAESSVSLINTYCQNLPRDKYFTPKPIFRFTLDGEYYECTITLPPNAAIQTIVGPANQNSHVAKKLACLEACKRLHQSGALNDHLLPCVQEHLNDVKAEKTGESAKGAGTTKRKELHGTTMAHAMSGTWAHQNDGIILQGYKLNFSCNRIGENYSAFILLTDAILDQDVACKEIDLYLIDKMVKADISPCGPIALDKKQVDQGKLFQELFFNGLFGKLFTGSKSSGVSRKFLLSDDRSLWNTSNMYMLLPLDSSCAHKHDKVSINWKAISASASVVKFMREIYSSRGQNGPVVDSKCGSSEAGGSTPDMIHLANRFAELHSLKGVVVLAIHTGRIYCVLDVVTGLTADSPFDGNSRKQSSDTWTFAEYFNKKYGIVLQHPRQPLLLLKSSHNPHNLLSSKPGTEGNFILKRSNGKNVALNHVHMPPELLVDIDVPYEVLKSFYLLPSLMYRVESLMLACQLRKEISFCSSNPIPSFLILEAITTLRCCEDFSMERLELLGDSVLKYAVSCSLFLKFPGKHEGKLSSDRIKIIRNATLHSLGTKRGIQGYIRDAAFEPRRWVAPGHISIHRVPCKCGLNDNEVLNRILDTNSNKSIVIGKACDRGHRWLCSKTISDCVEALIGAYYVGGGLPAALAFIKWLGIDTEFEPDMVEEAIRTASGWTYLPKIHEIETLESKIGYKFTVKGLLLESITHASQQELGVFFCYQRLEFLGDSVLDLLITWHLFQRYKDIDPGELTDLRSASVNNENFAQVAVRHKLQQHLQHNSGLLLEQITEFVKRLEDSYENKYMLLSNGSSKVPKVLGDMVESIAGAVLIDTKLDLDKVWEIFEPLLSPIATPENLELPPLRELTELCSHHGYFLNTTCTNEGDMNVAVLEVQLEDVLLVREGREKNKKAAKGQAAYLLLKDLEEKGFLHSRYASKGTQAEEKIASHKESVEKSCSLMLDIEIPMPAKHDEVVNSKNVSGVGPGKPVALTVKMQKGGPRTALYELCKRCQWPMPTFETVDWKPSGDQMDECTGGGDANRHMFVSGITLHIPNSTIIKRKGDRRPDKKSSQDSAALTMLYELDKQGRCQIEVQQPTERIS</sequence>
<dbReference type="CDD" id="cd18034">
    <property type="entry name" value="DEXHc_dicer"/>
    <property type="match status" value="1"/>
</dbReference>
<dbReference type="FunFam" id="3.30.160.380:FF:000001">
    <property type="entry name" value="Endoribonuclease dicer-like 1"/>
    <property type="match status" value="1"/>
</dbReference>
<keyword evidence="11" id="KW-0347">Helicase</keyword>
<dbReference type="GO" id="GO:0005634">
    <property type="term" value="C:nucleus"/>
    <property type="evidence" value="ECO:0007669"/>
    <property type="project" value="UniProtKB-SubCell"/>
</dbReference>
<evidence type="ECO:0000256" key="17">
    <source>
        <dbReference type="ARBA" id="ARBA00023242"/>
    </source>
</evidence>
<evidence type="ECO:0000256" key="13">
    <source>
        <dbReference type="ARBA" id="ARBA00022842"/>
    </source>
</evidence>
<feature type="domain" description="Dicer dsRNA-binding fold" evidence="24">
    <location>
        <begin position="951"/>
        <end position="1041"/>
    </location>
</feature>
<name>A0A9E7IGY0_9LILI</name>
<dbReference type="SMART" id="SM00535">
    <property type="entry name" value="RIBOc"/>
    <property type="match status" value="3"/>
</dbReference>
<evidence type="ECO:0000256" key="6">
    <source>
        <dbReference type="ARBA" id="ARBA00022723"/>
    </source>
</evidence>
<evidence type="ECO:0000256" key="12">
    <source>
        <dbReference type="ARBA" id="ARBA00022840"/>
    </source>
</evidence>
<dbReference type="InterPro" id="IPR003100">
    <property type="entry name" value="PAZ_dom"/>
</dbReference>
<dbReference type="InterPro" id="IPR000999">
    <property type="entry name" value="RNase_III_dom"/>
</dbReference>
<evidence type="ECO:0000259" key="20">
    <source>
        <dbReference type="PROSITE" id="PS50142"/>
    </source>
</evidence>
<feature type="domain" description="RNase III" evidence="20">
    <location>
        <begin position="1616"/>
        <end position="1764"/>
    </location>
</feature>
<proteinExistence type="inferred from homology"/>
<dbReference type="Pfam" id="PF00270">
    <property type="entry name" value="DEAD"/>
    <property type="match status" value="1"/>
</dbReference>
<dbReference type="InterPro" id="IPR036389">
    <property type="entry name" value="RNase_III_sf"/>
</dbReference>
<keyword evidence="14 19" id="KW-0694">RNA-binding</keyword>
<keyword evidence="26" id="KW-1185">Reference proteome</keyword>
<dbReference type="FunFam" id="2.170.260.10:FF:000004">
    <property type="entry name" value="Dicer-like 104"/>
    <property type="match status" value="1"/>
</dbReference>
<keyword evidence="15" id="KW-0943">RNA-mediated gene silencing</keyword>
<keyword evidence="5" id="KW-0540">Nuclease</keyword>
<dbReference type="FunFam" id="1.10.1520.10:FF:000004">
    <property type="entry name" value="Endoribonuclease dicer-like 1"/>
    <property type="match status" value="2"/>
</dbReference>
<protein>
    <submittedName>
        <fullName evidence="25">Ribonuclease III domain</fullName>
    </submittedName>
</protein>
<dbReference type="InterPro" id="IPR014001">
    <property type="entry name" value="Helicase_ATP-bd"/>
</dbReference>
<dbReference type="Gene3D" id="3.30.160.20">
    <property type="match status" value="1"/>
</dbReference>
<dbReference type="InterPro" id="IPR001650">
    <property type="entry name" value="Helicase_C-like"/>
</dbReference>
<evidence type="ECO:0000256" key="9">
    <source>
        <dbReference type="ARBA" id="ARBA00022759"/>
    </source>
</evidence>
<evidence type="ECO:0000259" key="23">
    <source>
        <dbReference type="PROSITE" id="PS51194"/>
    </source>
</evidence>
<dbReference type="GO" id="GO:0004525">
    <property type="term" value="F:ribonuclease III activity"/>
    <property type="evidence" value="ECO:0007669"/>
    <property type="project" value="InterPro"/>
</dbReference>
<dbReference type="GO" id="GO:0010267">
    <property type="term" value="P:ta-siRNA processing"/>
    <property type="evidence" value="ECO:0007669"/>
    <property type="project" value="UniProtKB-ARBA"/>
</dbReference>
<dbReference type="CDD" id="cd00593">
    <property type="entry name" value="RIBOc"/>
    <property type="match status" value="3"/>
</dbReference>
<evidence type="ECO:0000256" key="5">
    <source>
        <dbReference type="ARBA" id="ARBA00022722"/>
    </source>
</evidence>
<dbReference type="SMART" id="SM00490">
    <property type="entry name" value="HELICc"/>
    <property type="match status" value="1"/>
</dbReference>
<evidence type="ECO:0000259" key="22">
    <source>
        <dbReference type="PROSITE" id="PS51192"/>
    </source>
</evidence>
<keyword evidence="12" id="KW-0067">ATP-binding</keyword>
<dbReference type="PROSITE" id="PS50821">
    <property type="entry name" value="PAZ"/>
    <property type="match status" value="1"/>
</dbReference>
<dbReference type="SUPFAM" id="SSF101690">
    <property type="entry name" value="PAZ domain"/>
    <property type="match status" value="1"/>
</dbReference>
<dbReference type="Pfam" id="PF02170">
    <property type="entry name" value="PAZ"/>
    <property type="match status" value="1"/>
</dbReference>
<dbReference type="GO" id="GO:0004386">
    <property type="term" value="F:helicase activity"/>
    <property type="evidence" value="ECO:0007669"/>
    <property type="project" value="UniProtKB-KW"/>
</dbReference>
<dbReference type="SUPFAM" id="SSF52540">
    <property type="entry name" value="P-loop containing nucleoside triphosphate hydrolases"/>
    <property type="match status" value="1"/>
</dbReference>
<dbReference type="InterPro" id="IPR011545">
    <property type="entry name" value="DEAD/DEAH_box_helicase_dom"/>
</dbReference>
<dbReference type="FunFam" id="1.10.1520.10:FF:000008">
    <property type="entry name" value="Dicer-like 104"/>
    <property type="match status" value="1"/>
</dbReference>
<dbReference type="InterPro" id="IPR038248">
    <property type="entry name" value="Dicer_dimer_sf"/>
</dbReference>
<dbReference type="EMBL" id="CP097511">
    <property type="protein sequence ID" value="URE47592.1"/>
    <property type="molecule type" value="Genomic_DNA"/>
</dbReference>
<dbReference type="PANTHER" id="PTHR14950">
    <property type="entry name" value="DICER-RELATED"/>
    <property type="match status" value="1"/>
</dbReference>
<evidence type="ECO:0000256" key="4">
    <source>
        <dbReference type="ARBA" id="ARBA00011499"/>
    </source>
</evidence>
<keyword evidence="13" id="KW-0460">Magnesium</keyword>